<evidence type="ECO:0000313" key="2">
    <source>
        <dbReference type="Proteomes" id="UP000018211"/>
    </source>
</evidence>
<gene>
    <name evidence="1" type="ORF">VIBNISOn1_p0198</name>
</gene>
<protein>
    <submittedName>
        <fullName evidence="1">Uncharacterized protein</fullName>
    </submittedName>
</protein>
<reference evidence="1 2" key="1">
    <citation type="journal article" date="2013" name="ISME J.">
        <title>Comparative genomics of pathogenic lineages of Vibrio nigripulchritudo identifies virulence-associated traits.</title>
        <authorList>
            <person name="Goudenege D."/>
            <person name="Labreuche Y."/>
            <person name="Krin E."/>
            <person name="Ansquer D."/>
            <person name="Mangenot S."/>
            <person name="Calteau A."/>
            <person name="Medigue C."/>
            <person name="Mazel D."/>
            <person name="Polz M.F."/>
            <person name="Le Roux F."/>
        </authorList>
    </citation>
    <scope>NUCLEOTIDE SEQUENCE [LARGE SCALE GENOMIC DNA]</scope>
    <source>
        <strain evidence="1 2">SOn1</strain>
    </source>
</reference>
<dbReference type="AlphaFoldDB" id="A0AAV2W206"/>
<sequence>MVTLKASENNEFSHKLGHYYGLESLSGGINRKAKQCNPMWE</sequence>
<comment type="caution">
    <text evidence="1">The sequence shown here is derived from an EMBL/GenBank/DDBJ whole genome shotgun (WGS) entry which is preliminary data.</text>
</comment>
<name>A0AAV2W206_9VIBR</name>
<evidence type="ECO:0000313" key="1">
    <source>
        <dbReference type="EMBL" id="CCO50361.1"/>
    </source>
</evidence>
<organism evidence="1 2">
    <name type="scientific">Vibrio nigripulchritudo SOn1</name>
    <dbReference type="NCBI Taxonomy" id="1238450"/>
    <lineage>
        <taxon>Bacteria</taxon>
        <taxon>Pseudomonadati</taxon>
        <taxon>Pseudomonadota</taxon>
        <taxon>Gammaproteobacteria</taxon>
        <taxon>Vibrionales</taxon>
        <taxon>Vibrionaceae</taxon>
        <taxon>Vibrio</taxon>
    </lineage>
</organism>
<dbReference type="EMBL" id="CAOF01000201">
    <property type="protein sequence ID" value="CCO50361.1"/>
    <property type="molecule type" value="Genomic_DNA"/>
</dbReference>
<accession>A0AAV2W206</accession>
<dbReference type="Proteomes" id="UP000018211">
    <property type="component" value="Unassembled WGS sequence"/>
</dbReference>
<proteinExistence type="predicted"/>